<dbReference type="InterPro" id="IPR047659">
    <property type="entry name" value="T7SS_assoc"/>
</dbReference>
<accession>A0A132MMZ5</accession>
<evidence type="ECO:0000256" key="1">
    <source>
        <dbReference type="SAM" id="MobiDB-lite"/>
    </source>
</evidence>
<dbReference type="AlphaFoldDB" id="A0A132MMZ5"/>
<keyword evidence="3" id="KW-1185">Reference proteome</keyword>
<evidence type="ECO:0008006" key="4">
    <source>
        <dbReference type="Google" id="ProtNLM"/>
    </source>
</evidence>
<dbReference type="Proteomes" id="UP000070188">
    <property type="component" value="Unassembled WGS sequence"/>
</dbReference>
<dbReference type="OrthoDB" id="5164467at2"/>
<comment type="caution">
    <text evidence="2">The sequence shown here is derived from an EMBL/GenBank/DDBJ whole genome shotgun (WGS) entry which is preliminary data.</text>
</comment>
<dbReference type="STRING" id="1469144.LI90_874"/>
<sequence>MNQQGQRPTPPITPQLLEAARRSPGQNLLRVDPMYDPRKDFPPYAIEGYWRVDERGELIEFVHNEQYRPSPKALGLPAPTDAVDAAMQLAATGHGPHGLVPVVLADATVWTLLTETGGVYLLEDERGLLVSVYTAREHLPPGLDRWGQITVAELIRLVPPECELSLNPWSRVTMRVPARDVAQAHAARHG</sequence>
<dbReference type="NCBIfam" id="NF033532">
    <property type="entry name" value="lone7para_assoc"/>
    <property type="match status" value="1"/>
</dbReference>
<organism evidence="2 3">
    <name type="scientific">Carbonactinospora thermoautotrophica</name>
    <dbReference type="NCBI Taxonomy" id="1469144"/>
    <lineage>
        <taxon>Bacteria</taxon>
        <taxon>Bacillati</taxon>
        <taxon>Actinomycetota</taxon>
        <taxon>Actinomycetes</taxon>
        <taxon>Kitasatosporales</taxon>
        <taxon>Carbonactinosporaceae</taxon>
        <taxon>Carbonactinospora</taxon>
    </lineage>
</organism>
<name>A0A132MMZ5_9ACTN</name>
<protein>
    <recommendedName>
        <fullName evidence="4">SseB protein N-terminal domain-containing protein</fullName>
    </recommendedName>
</protein>
<dbReference type="RefSeq" id="WP_066884400.1">
    <property type="nucleotide sequence ID" value="NZ_LAXD01000001.1"/>
</dbReference>
<reference evidence="3" key="1">
    <citation type="submission" date="2015-04" db="EMBL/GenBank/DDBJ databases">
        <title>Physiological reanalysis, assessment of diazotrophy, and genome sequences of multiple isolates of Streptomyces thermoautotrophicus.</title>
        <authorList>
            <person name="MacKellar D.C."/>
            <person name="Lieber L."/>
            <person name="Norman J."/>
            <person name="Bolger A."/>
            <person name="Tobin C."/>
            <person name="Murray J.W."/>
            <person name="Chang R."/>
            <person name="Ford T."/>
            <person name="Nguyen P.Q."/>
            <person name="Woodward J."/>
            <person name="Permingeat H."/>
            <person name="Joshi N.S."/>
            <person name="Silver P.A."/>
            <person name="Usadel B."/>
            <person name="Rutherford A.W."/>
            <person name="Friesen M."/>
            <person name="Prell J."/>
        </authorList>
    </citation>
    <scope>NUCLEOTIDE SEQUENCE [LARGE SCALE GENOMIC DNA]</scope>
    <source>
        <strain evidence="3">H1</strain>
    </source>
</reference>
<feature type="region of interest" description="Disordered" evidence="1">
    <location>
        <begin position="1"/>
        <end position="23"/>
    </location>
</feature>
<evidence type="ECO:0000313" key="2">
    <source>
        <dbReference type="EMBL" id="KWW99240.1"/>
    </source>
</evidence>
<proteinExistence type="predicted"/>
<dbReference type="EMBL" id="LAXD01000001">
    <property type="protein sequence ID" value="KWW99240.1"/>
    <property type="molecule type" value="Genomic_DNA"/>
</dbReference>
<evidence type="ECO:0000313" key="3">
    <source>
        <dbReference type="Proteomes" id="UP000070188"/>
    </source>
</evidence>
<gene>
    <name evidence="2" type="ORF">LI90_874</name>
</gene>
<dbReference type="PATRIC" id="fig|1469144.10.peg.989"/>